<keyword evidence="2" id="KW-1185">Reference proteome</keyword>
<evidence type="ECO:0000313" key="1">
    <source>
        <dbReference type="EMBL" id="PQA59960.1"/>
    </source>
</evidence>
<name>A0A2S7IQV5_9BACT</name>
<comment type="caution">
    <text evidence="1">The sequence shown here is derived from an EMBL/GenBank/DDBJ whole genome shotgun (WGS) entry which is preliminary data.</text>
</comment>
<organism evidence="1 2">
    <name type="scientific">Siphonobacter curvatus</name>
    <dbReference type="NCBI Taxonomy" id="2094562"/>
    <lineage>
        <taxon>Bacteria</taxon>
        <taxon>Pseudomonadati</taxon>
        <taxon>Bacteroidota</taxon>
        <taxon>Cytophagia</taxon>
        <taxon>Cytophagales</taxon>
        <taxon>Cytophagaceae</taxon>
        <taxon>Siphonobacter</taxon>
    </lineage>
</organism>
<proteinExistence type="predicted"/>
<protein>
    <submittedName>
        <fullName evidence="1">Uncharacterized protein</fullName>
    </submittedName>
</protein>
<dbReference type="EMBL" id="PTRA01000001">
    <property type="protein sequence ID" value="PQA59960.1"/>
    <property type="molecule type" value="Genomic_DNA"/>
</dbReference>
<reference evidence="2" key="1">
    <citation type="submission" date="2018-02" db="EMBL/GenBank/DDBJ databases">
        <title>Genome sequencing of Solimonas sp. HR-BB.</title>
        <authorList>
            <person name="Lee Y."/>
            <person name="Jeon C.O."/>
        </authorList>
    </citation>
    <scope>NUCLEOTIDE SEQUENCE [LARGE SCALE GENOMIC DNA]</scope>
    <source>
        <strain evidence="2">HR-U</strain>
    </source>
</reference>
<dbReference type="RefSeq" id="WP_104711840.1">
    <property type="nucleotide sequence ID" value="NZ_PTRA01000001.1"/>
</dbReference>
<gene>
    <name evidence="1" type="ORF">C5O19_10150</name>
</gene>
<dbReference type="AlphaFoldDB" id="A0A2S7IQV5"/>
<evidence type="ECO:0000313" key="2">
    <source>
        <dbReference type="Proteomes" id="UP000239590"/>
    </source>
</evidence>
<dbReference type="OrthoDB" id="9900605at2"/>
<accession>A0A2S7IQV5</accession>
<sequence length="121" mass="14241">MQYLLIRLFFVMGTLVRPPETYYYFLTATNDEIRTPGTPRLVYLTTVRITDTYISASFLRNAQEDFAAQINAYHRHRKPGKQWFDTEIRTGTNKEEVRAERAEIVKNSKADTSIRLVEFKE</sequence>
<dbReference type="Proteomes" id="UP000239590">
    <property type="component" value="Unassembled WGS sequence"/>
</dbReference>